<comment type="subcellular location">
    <subcellularLocation>
        <location evidence="1">Membrane</location>
        <topology evidence="1">Multi-pass membrane protein</topology>
    </subcellularLocation>
</comment>
<dbReference type="InParanoid" id="F9X7F3"/>
<dbReference type="PANTHER" id="PTHR12560">
    <property type="entry name" value="LONGEVITY ASSURANCE FACTOR 1 LAG1"/>
    <property type="match status" value="1"/>
</dbReference>
<feature type="transmembrane region" description="Helical" evidence="8">
    <location>
        <begin position="248"/>
        <end position="271"/>
    </location>
</feature>
<feature type="domain" description="TLC" evidence="9">
    <location>
        <begin position="283"/>
        <end position="531"/>
    </location>
</feature>
<dbReference type="HOGENOM" id="CLU_028277_2_2_1"/>
<gene>
    <name evidence="10" type="ORF">MYCGRDRAFT_108882</name>
</gene>
<feature type="transmembrane region" description="Helical" evidence="8">
    <location>
        <begin position="502"/>
        <end position="523"/>
    </location>
</feature>
<keyword evidence="3 6" id="KW-0812">Transmembrane</keyword>
<dbReference type="EMBL" id="CM001198">
    <property type="protein sequence ID" value="EGP89155.1"/>
    <property type="molecule type" value="Genomic_DNA"/>
</dbReference>
<evidence type="ECO:0000256" key="6">
    <source>
        <dbReference type="PROSITE-ProRule" id="PRU00205"/>
    </source>
</evidence>
<feature type="transmembrane region" description="Helical" evidence="8">
    <location>
        <begin position="425"/>
        <end position="449"/>
    </location>
</feature>
<evidence type="ECO:0000256" key="4">
    <source>
        <dbReference type="ARBA" id="ARBA00022989"/>
    </source>
</evidence>
<feature type="transmembrane region" description="Helical" evidence="8">
    <location>
        <begin position="200"/>
        <end position="220"/>
    </location>
</feature>
<dbReference type="KEGG" id="ztr:MYCGRDRAFT_108882"/>
<dbReference type="GO" id="GO:0050291">
    <property type="term" value="F:sphingosine N-acyltransferase activity"/>
    <property type="evidence" value="ECO:0007669"/>
    <property type="project" value="InterPro"/>
</dbReference>
<feature type="transmembrane region" description="Helical" evidence="8">
    <location>
        <begin position="393"/>
        <end position="413"/>
    </location>
</feature>
<feature type="transmembrane region" description="Helical" evidence="8">
    <location>
        <begin position="342"/>
        <end position="358"/>
    </location>
</feature>
<dbReference type="RefSeq" id="XP_003854179.1">
    <property type="nucleotide sequence ID" value="XM_003854131.1"/>
</dbReference>
<dbReference type="OMA" id="KFFHLSY"/>
<evidence type="ECO:0000256" key="8">
    <source>
        <dbReference type="SAM" id="Phobius"/>
    </source>
</evidence>
<evidence type="ECO:0000256" key="7">
    <source>
        <dbReference type="SAM" id="MobiDB-lite"/>
    </source>
</evidence>
<dbReference type="OrthoDB" id="537032at2759"/>
<proteinExistence type="inferred from homology"/>
<evidence type="ECO:0000256" key="1">
    <source>
        <dbReference type="ARBA" id="ARBA00004141"/>
    </source>
</evidence>
<keyword evidence="11" id="KW-1185">Reference proteome</keyword>
<feature type="compositionally biased region" description="Acidic residues" evidence="7">
    <location>
        <begin position="539"/>
        <end position="552"/>
    </location>
</feature>
<name>F9X7F3_ZYMTI</name>
<dbReference type="Proteomes" id="UP000008062">
    <property type="component" value="Chromosome 3"/>
</dbReference>
<dbReference type="PANTHER" id="PTHR12560:SF0">
    <property type="entry name" value="LD18904P"/>
    <property type="match status" value="1"/>
</dbReference>
<dbReference type="GO" id="GO:0046513">
    <property type="term" value="P:ceramide biosynthetic process"/>
    <property type="evidence" value="ECO:0007669"/>
    <property type="project" value="InterPro"/>
</dbReference>
<organism evidence="10 11">
    <name type="scientific">Zymoseptoria tritici (strain CBS 115943 / IPO323)</name>
    <name type="common">Speckled leaf blotch fungus</name>
    <name type="synonym">Septoria tritici</name>
    <dbReference type="NCBI Taxonomy" id="336722"/>
    <lineage>
        <taxon>Eukaryota</taxon>
        <taxon>Fungi</taxon>
        <taxon>Dikarya</taxon>
        <taxon>Ascomycota</taxon>
        <taxon>Pezizomycotina</taxon>
        <taxon>Dothideomycetes</taxon>
        <taxon>Dothideomycetidae</taxon>
        <taxon>Mycosphaerellales</taxon>
        <taxon>Mycosphaerellaceae</taxon>
        <taxon>Zymoseptoria</taxon>
    </lineage>
</organism>
<evidence type="ECO:0000256" key="2">
    <source>
        <dbReference type="ARBA" id="ARBA00009808"/>
    </source>
</evidence>
<dbReference type="GO" id="GO:0016020">
    <property type="term" value="C:membrane"/>
    <property type="evidence" value="ECO:0007669"/>
    <property type="project" value="UniProtKB-SubCell"/>
</dbReference>
<dbReference type="InterPro" id="IPR006634">
    <property type="entry name" value="TLC-dom"/>
</dbReference>
<dbReference type="AlphaFoldDB" id="F9X7F3"/>
<evidence type="ECO:0000259" key="9">
    <source>
        <dbReference type="PROSITE" id="PS50922"/>
    </source>
</evidence>
<dbReference type="PROSITE" id="PS50922">
    <property type="entry name" value="TLC"/>
    <property type="match status" value="1"/>
</dbReference>
<feature type="region of interest" description="Disordered" evidence="7">
    <location>
        <begin position="627"/>
        <end position="646"/>
    </location>
</feature>
<feature type="transmembrane region" description="Helical" evidence="8">
    <location>
        <begin position="292"/>
        <end position="310"/>
    </location>
</feature>
<accession>F9X7F3</accession>
<evidence type="ECO:0000256" key="5">
    <source>
        <dbReference type="ARBA" id="ARBA00023136"/>
    </source>
</evidence>
<dbReference type="SMART" id="SM00724">
    <property type="entry name" value="TLC"/>
    <property type="match status" value="1"/>
</dbReference>
<evidence type="ECO:0000313" key="10">
    <source>
        <dbReference type="EMBL" id="EGP89155.1"/>
    </source>
</evidence>
<feature type="region of interest" description="Disordered" evidence="7">
    <location>
        <begin position="535"/>
        <end position="608"/>
    </location>
</feature>
<comment type="similarity">
    <text evidence="2">Belongs to the sphingosine N-acyltransferase family.</text>
</comment>
<sequence length="646" mass="73114">MDEVFKTRTSGPQSGVIDTAALAPHIVFVALLVIDLTRTLTTLSTFLSLPPPHPHHPTALPLRHDPLRSLLKDIDPHTFSCPRKAKHWPVDFRYLHARLELPPLRRWISHIYDRRLPAKSSSNRSHTITSPIMAHELGSGTPMLVDHKDDWTSIDHVSVCNMTSDHMAPMPRKRRATWSNMNEYESIAGALRRLCMEHQLGLSLNFILLLGMTHVVFPSLRPTTKAFFALSYPSTEAPGFYLQGPKDMYLVASCVVYFTAFRALMLDYVLTPLAAACGIGRKKGRVRFAEQSYMLLYYIVIWFWGLALFVKDTPTDVDSVESLLISMWRDFPRLLLTPGMKLYYLSQLAFWVQQVVVIHLEERRKDHYQMLTHHFVTVGLMMGSYGYRQWRVGNAILVCMDIVDLIFPAAKILRYLGLQAACDAMFGLFVVTWFVARHVFYLGICWSIYAHVNSAAMPYGVYSTITGRILSTDGGDKVLEHLLQPILNPQAKTISFNANIRWSFLGLLLGLQCITLVWLMMIIRVVIRVLRGQGADDTRSDDEDEGEIDEIEDKCHPQLPHSSVPIVASAEDEEKPRFIEVETTSEEAAWPARNGSSGGKRKARGISSGLKLGEHKEILNRIGCLSEEQLAREREMRQGSSSPGLR</sequence>
<dbReference type="InterPro" id="IPR016439">
    <property type="entry name" value="Lag1/Lac1-like"/>
</dbReference>
<evidence type="ECO:0000313" key="11">
    <source>
        <dbReference type="Proteomes" id="UP000008062"/>
    </source>
</evidence>
<dbReference type="GeneID" id="13404519"/>
<dbReference type="Pfam" id="PF03798">
    <property type="entry name" value="TRAM_LAG1_CLN8"/>
    <property type="match status" value="1"/>
</dbReference>
<feature type="transmembrane region" description="Helical" evidence="8">
    <location>
        <begin position="15"/>
        <end position="34"/>
    </location>
</feature>
<protein>
    <recommendedName>
        <fullName evidence="9">TLC domain-containing protein</fullName>
    </recommendedName>
</protein>
<keyword evidence="5 6" id="KW-0472">Membrane</keyword>
<evidence type="ECO:0000256" key="3">
    <source>
        <dbReference type="ARBA" id="ARBA00022692"/>
    </source>
</evidence>
<dbReference type="eggNOG" id="KOG1607">
    <property type="taxonomic scope" value="Eukaryota"/>
</dbReference>
<dbReference type="STRING" id="336722.F9X7F3"/>
<keyword evidence="4 8" id="KW-1133">Transmembrane helix</keyword>
<reference evidence="10 11" key="1">
    <citation type="journal article" date="2011" name="PLoS Genet.">
        <title>Finished genome of the fungal wheat pathogen Mycosphaerella graminicola reveals dispensome structure, chromosome plasticity, and stealth pathogenesis.</title>
        <authorList>
            <person name="Goodwin S.B."/>
            <person name="Ben M'barek S."/>
            <person name="Dhillon B."/>
            <person name="Wittenberg A.H.J."/>
            <person name="Crane C.F."/>
            <person name="Hane J.K."/>
            <person name="Foster A.J."/>
            <person name="Van der Lee T.A.J."/>
            <person name="Grimwood J."/>
            <person name="Aerts A."/>
            <person name="Antoniw J."/>
            <person name="Bailey A."/>
            <person name="Bluhm B."/>
            <person name="Bowler J."/>
            <person name="Bristow J."/>
            <person name="van der Burgt A."/>
            <person name="Canto-Canche B."/>
            <person name="Churchill A.C.L."/>
            <person name="Conde-Ferraez L."/>
            <person name="Cools H.J."/>
            <person name="Coutinho P.M."/>
            <person name="Csukai M."/>
            <person name="Dehal P."/>
            <person name="De Wit P."/>
            <person name="Donzelli B."/>
            <person name="van de Geest H.C."/>
            <person name="van Ham R.C.H.J."/>
            <person name="Hammond-Kosack K.E."/>
            <person name="Henrissat B."/>
            <person name="Kilian A."/>
            <person name="Kobayashi A.K."/>
            <person name="Koopmann E."/>
            <person name="Kourmpetis Y."/>
            <person name="Kuzniar A."/>
            <person name="Lindquist E."/>
            <person name="Lombard V."/>
            <person name="Maliepaard C."/>
            <person name="Martins N."/>
            <person name="Mehrabi R."/>
            <person name="Nap J.P.H."/>
            <person name="Ponomarenko A."/>
            <person name="Rudd J.J."/>
            <person name="Salamov A."/>
            <person name="Schmutz J."/>
            <person name="Schouten H.J."/>
            <person name="Shapiro H."/>
            <person name="Stergiopoulos I."/>
            <person name="Torriani S.F.F."/>
            <person name="Tu H."/>
            <person name="de Vries R.P."/>
            <person name="Waalwijk C."/>
            <person name="Ware S.B."/>
            <person name="Wiebenga A."/>
            <person name="Zwiers L.-H."/>
            <person name="Oliver R.P."/>
            <person name="Grigoriev I.V."/>
            <person name="Kema G.H.J."/>
        </authorList>
    </citation>
    <scope>NUCLEOTIDE SEQUENCE [LARGE SCALE GENOMIC DNA]</scope>
    <source>
        <strain evidence="11">CBS 115943 / IPO323</strain>
    </source>
</reference>